<dbReference type="EMBL" id="BK029940">
    <property type="protein sequence ID" value="DAD55734.1"/>
    <property type="molecule type" value="Genomic_DNA"/>
</dbReference>
<name>A0A8D9PEI0_9VIRU</name>
<sequence length="68" mass="8127">MKDASCFRSSLQARKNPVCLECNPRHPVIPMTPEEKSPHERYKFYQNRAKSKDCELEFTEEEFDKFTK</sequence>
<organism evidence="1">
    <name type="scientific">Bacteriophage sp</name>
    <dbReference type="NCBI Taxonomy" id="38018"/>
    <lineage>
        <taxon>Viruses</taxon>
    </lineage>
</organism>
<reference evidence="1" key="1">
    <citation type="journal article" date="2021" name="Proc. Natl. Acad. Sci. U.S.A.">
        <title>A Catalog of Tens of Thousands of Viruses from Human Metagenomes Reveals Hidden Associations with Chronic Diseases.</title>
        <authorList>
            <person name="Tisza M.J."/>
            <person name="Buck C.B."/>
        </authorList>
    </citation>
    <scope>NUCLEOTIDE SEQUENCE</scope>
    <source>
        <strain evidence="1">CtOZu12</strain>
    </source>
</reference>
<proteinExistence type="predicted"/>
<accession>A0A8D9PEI0</accession>
<evidence type="ECO:0000313" key="1">
    <source>
        <dbReference type="EMBL" id="DAD55734.1"/>
    </source>
</evidence>
<protein>
    <submittedName>
        <fullName evidence="1">Uncharacterized protein</fullName>
    </submittedName>
</protein>